<dbReference type="SUPFAM" id="SSF53720">
    <property type="entry name" value="ALDH-like"/>
    <property type="match status" value="1"/>
</dbReference>
<keyword evidence="3" id="KW-0520">NAD</keyword>
<feature type="transmembrane region" description="Helical" evidence="7">
    <location>
        <begin position="503"/>
        <end position="521"/>
    </location>
</feature>
<dbReference type="InterPro" id="IPR016163">
    <property type="entry name" value="Ald_DH_C"/>
</dbReference>
<dbReference type="InterPro" id="IPR016161">
    <property type="entry name" value="Ald_DH/histidinol_DH"/>
</dbReference>
<comment type="caution">
    <text evidence="9">The sequence shown here is derived from an EMBL/GenBank/DDBJ whole genome shotgun (WGS) entry which is preliminary data.</text>
</comment>
<sequence>FDILIHILSMTVSGSVSFIAEMEKQIVDIITKARNAFNSRKTQSLEFRKSQIRKVYQMLEENEEAIVKALDSDMKKPSFETKLVETEYVKNDCRGMLFNLDEYTRPKSVSKNLPLITDHATVRPQPLGLVLIIGTWNYPVMVTLSPLVGAIAAGNVAIIKPSELNPCTADLLAKLIPHYLDNECYHVLNGGVEKTSVLLQHKFDYIFFTGSHSVGKIIYSAAAKHLTPVTLEMGGKSPVFVDEELRDIEVSWRRILWGKVVNAGQTCVAPDYILCSVTIRDKLVKLTGKILKKFFGDDPKNSPDFARIINRRHFHRLQKLLLNTKGTIVYGGESDADLLYLGPTIVIDVKLDDPLMEDEIFGPILPIVTVEDEKEAISIINRRPKPLSLYVFSNRQEIINRFIEQTSSGSFCANDVVVHLSADSLPFGGVGESGFGHYHGKHTFDMFSHQKAVLVRNFFSFIEWVASKRYPPYSENHLRRLLRLLRKRNIPFMNAFSKNFDKILFFLLGAMVYYFFTSYFIR</sequence>
<feature type="active site" evidence="4">
    <location>
        <position position="267"/>
    </location>
</feature>
<feature type="non-terminal residue" evidence="9">
    <location>
        <position position="1"/>
    </location>
</feature>
<keyword evidence="7" id="KW-0472">Membrane</keyword>
<evidence type="ECO:0000313" key="9">
    <source>
        <dbReference type="EMBL" id="RWS17709.1"/>
    </source>
</evidence>
<dbReference type="InterPro" id="IPR015590">
    <property type="entry name" value="Aldehyde_DH_dom"/>
</dbReference>
<keyword evidence="7" id="KW-0812">Transmembrane</keyword>
<dbReference type="Gene3D" id="3.40.309.10">
    <property type="entry name" value="Aldehyde Dehydrogenase, Chain A, domain 2"/>
    <property type="match status" value="1"/>
</dbReference>
<comment type="similarity">
    <text evidence="1 6">Belongs to the aldehyde dehydrogenase family.</text>
</comment>
<keyword evidence="10" id="KW-1185">Reference proteome</keyword>
<dbReference type="Pfam" id="PF00171">
    <property type="entry name" value="Aldedh"/>
    <property type="match status" value="1"/>
</dbReference>
<dbReference type="InterPro" id="IPR016160">
    <property type="entry name" value="Ald_DH_CS_CYS"/>
</dbReference>
<protein>
    <submittedName>
        <fullName evidence="9">Aldehyde dehydrogenase: dimeric NADP-preferring-like protein</fullName>
    </submittedName>
</protein>
<dbReference type="FunFam" id="3.40.309.10:FF:000003">
    <property type="entry name" value="Aldehyde dehydrogenase"/>
    <property type="match status" value="1"/>
</dbReference>
<dbReference type="FunFam" id="3.40.605.10:FF:000004">
    <property type="entry name" value="Aldehyde dehydrogenase"/>
    <property type="match status" value="1"/>
</dbReference>
<evidence type="ECO:0000256" key="2">
    <source>
        <dbReference type="ARBA" id="ARBA00023002"/>
    </source>
</evidence>
<evidence type="ECO:0000256" key="5">
    <source>
        <dbReference type="PROSITE-ProRule" id="PRU10007"/>
    </source>
</evidence>
<evidence type="ECO:0000256" key="7">
    <source>
        <dbReference type="SAM" id="Phobius"/>
    </source>
</evidence>
<evidence type="ECO:0000256" key="6">
    <source>
        <dbReference type="RuleBase" id="RU003345"/>
    </source>
</evidence>
<evidence type="ECO:0000256" key="1">
    <source>
        <dbReference type="ARBA" id="ARBA00009986"/>
    </source>
</evidence>
<dbReference type="GO" id="GO:0006081">
    <property type="term" value="P:aldehyde metabolic process"/>
    <property type="evidence" value="ECO:0007669"/>
    <property type="project" value="InterPro"/>
</dbReference>
<dbReference type="InterPro" id="IPR029510">
    <property type="entry name" value="Ald_DH_CS_GLU"/>
</dbReference>
<feature type="active site" evidence="4 5">
    <location>
        <position position="232"/>
    </location>
</feature>
<evidence type="ECO:0000313" key="10">
    <source>
        <dbReference type="Proteomes" id="UP000285301"/>
    </source>
</evidence>
<gene>
    <name evidence="9" type="ORF">B4U79_15592</name>
</gene>
<dbReference type="STRING" id="1965070.A0A443RR50"/>
<dbReference type="Gene3D" id="3.40.605.10">
    <property type="entry name" value="Aldehyde Dehydrogenase, Chain A, domain 1"/>
    <property type="match status" value="1"/>
</dbReference>
<reference evidence="9 10" key="1">
    <citation type="journal article" date="2018" name="Gigascience">
        <title>Genomes of trombidid mites reveal novel predicted allergens and laterally-transferred genes associated with secondary metabolism.</title>
        <authorList>
            <person name="Dong X."/>
            <person name="Chaisiri K."/>
            <person name="Xia D."/>
            <person name="Armstrong S.D."/>
            <person name="Fang Y."/>
            <person name="Donnelly M.J."/>
            <person name="Kadowaki T."/>
            <person name="McGarry J.W."/>
            <person name="Darby A.C."/>
            <person name="Makepeace B.L."/>
        </authorList>
    </citation>
    <scope>NUCLEOTIDE SEQUENCE [LARGE SCALE GENOMIC DNA]</scope>
    <source>
        <strain evidence="9">UoL-WK</strain>
    </source>
</reference>
<dbReference type="OrthoDB" id="440325at2759"/>
<dbReference type="AlphaFoldDB" id="A0A443RR50"/>
<proteinExistence type="inferred from homology"/>
<accession>A0A443RR50</accession>
<dbReference type="PROSITE" id="PS00070">
    <property type="entry name" value="ALDEHYDE_DEHYDR_CYS"/>
    <property type="match status" value="1"/>
</dbReference>
<dbReference type="Proteomes" id="UP000285301">
    <property type="component" value="Unassembled WGS sequence"/>
</dbReference>
<name>A0A443RR50_9ACAR</name>
<dbReference type="EMBL" id="NCKU01000045">
    <property type="protein sequence ID" value="RWS17709.1"/>
    <property type="molecule type" value="Genomic_DNA"/>
</dbReference>
<dbReference type="PIRSF" id="PIRSF036492">
    <property type="entry name" value="ALDH"/>
    <property type="match status" value="1"/>
</dbReference>
<evidence type="ECO:0000259" key="8">
    <source>
        <dbReference type="Pfam" id="PF00171"/>
    </source>
</evidence>
<dbReference type="PANTHER" id="PTHR43570:SF16">
    <property type="entry name" value="ALDEHYDE DEHYDROGENASE TYPE III, ISOFORM Q"/>
    <property type="match status" value="1"/>
</dbReference>
<feature type="domain" description="Aldehyde dehydrogenase" evidence="8">
    <location>
        <begin position="22"/>
        <end position="453"/>
    </location>
</feature>
<dbReference type="GO" id="GO:0004029">
    <property type="term" value="F:aldehyde dehydrogenase (NAD+) activity"/>
    <property type="evidence" value="ECO:0007669"/>
    <property type="project" value="TreeGrafter"/>
</dbReference>
<dbReference type="PANTHER" id="PTHR43570">
    <property type="entry name" value="ALDEHYDE DEHYDROGENASE"/>
    <property type="match status" value="1"/>
</dbReference>
<evidence type="ECO:0000256" key="4">
    <source>
        <dbReference type="PIRSR" id="PIRSR036492-1"/>
    </source>
</evidence>
<evidence type="ECO:0000256" key="3">
    <source>
        <dbReference type="ARBA" id="ARBA00023027"/>
    </source>
</evidence>
<keyword evidence="2 6" id="KW-0560">Oxidoreductase</keyword>
<dbReference type="GO" id="GO:0005737">
    <property type="term" value="C:cytoplasm"/>
    <property type="evidence" value="ECO:0007669"/>
    <property type="project" value="TreeGrafter"/>
</dbReference>
<dbReference type="PROSITE" id="PS00687">
    <property type="entry name" value="ALDEHYDE_DEHYDR_GLU"/>
    <property type="match status" value="1"/>
</dbReference>
<dbReference type="InterPro" id="IPR012394">
    <property type="entry name" value="Aldehyde_DH_NAD(P)"/>
</dbReference>
<keyword evidence="7" id="KW-1133">Transmembrane helix</keyword>
<dbReference type="InterPro" id="IPR016162">
    <property type="entry name" value="Ald_DH_N"/>
</dbReference>
<organism evidence="9 10">
    <name type="scientific">Dinothrombium tinctorium</name>
    <dbReference type="NCBI Taxonomy" id="1965070"/>
    <lineage>
        <taxon>Eukaryota</taxon>
        <taxon>Metazoa</taxon>
        <taxon>Ecdysozoa</taxon>
        <taxon>Arthropoda</taxon>
        <taxon>Chelicerata</taxon>
        <taxon>Arachnida</taxon>
        <taxon>Acari</taxon>
        <taxon>Acariformes</taxon>
        <taxon>Trombidiformes</taxon>
        <taxon>Prostigmata</taxon>
        <taxon>Anystina</taxon>
        <taxon>Parasitengona</taxon>
        <taxon>Trombidioidea</taxon>
        <taxon>Trombidiidae</taxon>
        <taxon>Dinothrombium</taxon>
    </lineage>
</organism>